<sequence length="788" mass="87805">MYCGSKFLMLLSTPFPLRPSAAIRLARHSLLPLDLLTSPAASHGRFLSAAPSSKFSIRATGQAHNQEIAKKNHIDTPIPHFIDWNSWPEWSKLTDHLLAKDYSQRPAALCDEDDSFSTDIDFSEQFLRVSEACLKFSREQPELLSHLSKKYIEAVVANGSPYLFKNGEKSVSRMRLFLGGDGSNAMEPEKAQTVDLMRYLLSYMYKPVSTSNGKQFKADESVETSVRKLLLELFNLSGTVWRSKLTEPTTTEATFRDEQLSRPHGKSFEMKRGDWICQKCTFVNFARNMSCLECGDARPKRQLTGAEWECPQCDFFNYGRNISCLRCDCKRPGDFVPSPKPAVGLEHGKSQTFSQDSRGSSSERLGSDSTSDSISRSLDRILGRSATPSVNQRRNPDVAPFVPLPPDMFRKTPESNNGVRQSSDKGIASSPSTSDLIDSLFKGTEKSMESHGSKESSDASLGWPKTAADHENADSAPDNDFPDIMPMRKGENRFVVSKKKDRSLTSPSYKRRLAMEQANNYNAIPFVPFPPDYFAKKETQPATDSTETSPENKGERNLENFELGSSSRISPPQLNPNNYTSEKSNSTPKNSQIEVDTSYESPFHSTIESSSTLKYTESAPQSSNSYGSPFHSTKAGSRSSLKHTESSSHNASFAGPTANQSSPSDRSWSHARSSSSQGTPRSTDRIPSDGYSGKSLEGSCVKELDPLDMSEEAKAERWFRRAAQIKDISELSEIPDEDFPEIMPMRKGVNRFVVSKRKTPLERRLTSPQYRRNFPAASSEQEKDAAED</sequence>
<evidence type="ECO:0000256" key="1">
    <source>
        <dbReference type="ARBA" id="ARBA00022723"/>
    </source>
</evidence>
<evidence type="ECO:0000256" key="3">
    <source>
        <dbReference type="ARBA" id="ARBA00022833"/>
    </source>
</evidence>
<evidence type="ECO:0000313" key="7">
    <source>
        <dbReference type="EMBL" id="KAK8940561.1"/>
    </source>
</evidence>
<feature type="compositionally biased region" description="Low complexity" evidence="5">
    <location>
        <begin position="661"/>
        <end position="676"/>
    </location>
</feature>
<keyword evidence="1" id="KW-0479">Metal-binding</keyword>
<feature type="compositionally biased region" description="Polar residues" evidence="5">
    <location>
        <begin position="350"/>
        <end position="363"/>
    </location>
</feature>
<dbReference type="GO" id="GO:0003729">
    <property type="term" value="F:mRNA binding"/>
    <property type="evidence" value="ECO:0007669"/>
    <property type="project" value="TreeGrafter"/>
</dbReference>
<dbReference type="Gene3D" id="4.10.1060.10">
    <property type="entry name" value="Zinc finger, RanBP2-type"/>
    <property type="match status" value="2"/>
</dbReference>
<comment type="caution">
    <text evidence="7">The sequence shown here is derived from an EMBL/GenBank/DDBJ whole genome shotgun (WGS) entry which is preliminary data.</text>
</comment>
<keyword evidence="2 4" id="KW-0863">Zinc-finger</keyword>
<dbReference type="GO" id="GO:0008270">
    <property type="term" value="F:zinc ion binding"/>
    <property type="evidence" value="ECO:0007669"/>
    <property type="project" value="UniProtKB-KW"/>
</dbReference>
<dbReference type="EMBL" id="JBBWWQ010000008">
    <property type="protein sequence ID" value="KAK8940561.1"/>
    <property type="molecule type" value="Genomic_DNA"/>
</dbReference>
<dbReference type="AlphaFoldDB" id="A0AAP0G6J3"/>
<dbReference type="Proteomes" id="UP001418222">
    <property type="component" value="Unassembled WGS sequence"/>
</dbReference>
<feature type="compositionally biased region" description="Polar residues" evidence="5">
    <location>
        <begin position="563"/>
        <end position="639"/>
    </location>
</feature>
<evidence type="ECO:0000256" key="5">
    <source>
        <dbReference type="SAM" id="MobiDB-lite"/>
    </source>
</evidence>
<dbReference type="InterPro" id="IPR001876">
    <property type="entry name" value="Znf_RanBP2"/>
</dbReference>
<dbReference type="SMART" id="SM00547">
    <property type="entry name" value="ZnF_RBZ"/>
    <property type="match status" value="2"/>
</dbReference>
<reference evidence="7 8" key="1">
    <citation type="journal article" date="2022" name="Nat. Plants">
        <title>Genomes of leafy and leafless Platanthera orchids illuminate the evolution of mycoheterotrophy.</title>
        <authorList>
            <person name="Li M.H."/>
            <person name="Liu K.W."/>
            <person name="Li Z."/>
            <person name="Lu H.C."/>
            <person name="Ye Q.L."/>
            <person name="Zhang D."/>
            <person name="Wang J.Y."/>
            <person name="Li Y.F."/>
            <person name="Zhong Z.M."/>
            <person name="Liu X."/>
            <person name="Yu X."/>
            <person name="Liu D.K."/>
            <person name="Tu X.D."/>
            <person name="Liu B."/>
            <person name="Hao Y."/>
            <person name="Liao X.Y."/>
            <person name="Jiang Y.T."/>
            <person name="Sun W.H."/>
            <person name="Chen J."/>
            <person name="Chen Y.Q."/>
            <person name="Ai Y."/>
            <person name="Zhai J.W."/>
            <person name="Wu S.S."/>
            <person name="Zhou Z."/>
            <person name="Hsiao Y.Y."/>
            <person name="Wu W.L."/>
            <person name="Chen Y.Y."/>
            <person name="Lin Y.F."/>
            <person name="Hsu J.L."/>
            <person name="Li C.Y."/>
            <person name="Wang Z.W."/>
            <person name="Zhao X."/>
            <person name="Zhong W.Y."/>
            <person name="Ma X.K."/>
            <person name="Ma L."/>
            <person name="Huang J."/>
            <person name="Chen G.Z."/>
            <person name="Huang M.Z."/>
            <person name="Huang L."/>
            <person name="Peng D.H."/>
            <person name="Luo Y.B."/>
            <person name="Zou S.Q."/>
            <person name="Chen S.P."/>
            <person name="Lan S."/>
            <person name="Tsai W.C."/>
            <person name="Van de Peer Y."/>
            <person name="Liu Z.J."/>
        </authorList>
    </citation>
    <scope>NUCLEOTIDE SEQUENCE [LARGE SCALE GENOMIC DNA]</scope>
    <source>
        <strain evidence="7">Lor287</strain>
    </source>
</reference>
<feature type="domain" description="RanBP2-type" evidence="6">
    <location>
        <begin position="271"/>
        <end position="300"/>
    </location>
</feature>
<accession>A0AAP0G6J3</accession>
<proteinExistence type="predicted"/>
<feature type="domain" description="RanBP2-type" evidence="6">
    <location>
        <begin position="303"/>
        <end position="333"/>
    </location>
</feature>
<feature type="compositionally biased region" description="Basic and acidic residues" evidence="5">
    <location>
        <begin position="443"/>
        <end position="457"/>
    </location>
</feature>
<keyword evidence="3" id="KW-0862">Zinc</keyword>
<feature type="region of interest" description="Disordered" evidence="5">
    <location>
        <begin position="760"/>
        <end position="788"/>
    </location>
</feature>
<feature type="region of interest" description="Disordered" evidence="5">
    <location>
        <begin position="340"/>
        <end position="707"/>
    </location>
</feature>
<dbReference type="Pfam" id="PF00641">
    <property type="entry name" value="Zn_ribbon_RanBP"/>
    <property type="match status" value="2"/>
</dbReference>
<dbReference type="PANTHER" id="PTHR23111:SF30">
    <property type="entry name" value="ZINC FINGER PROTEIN VAR3, CHLOROPLASTIC"/>
    <property type="match status" value="1"/>
</dbReference>
<dbReference type="PANTHER" id="PTHR23111">
    <property type="entry name" value="ZINC FINGER PROTEIN"/>
    <property type="match status" value="1"/>
</dbReference>
<protein>
    <recommendedName>
        <fullName evidence="6">RanBP2-type domain-containing protein</fullName>
    </recommendedName>
</protein>
<dbReference type="PROSITE" id="PS01358">
    <property type="entry name" value="ZF_RANBP2_1"/>
    <property type="match status" value="2"/>
</dbReference>
<evidence type="ECO:0000313" key="8">
    <source>
        <dbReference type="Proteomes" id="UP001418222"/>
    </source>
</evidence>
<dbReference type="GO" id="GO:0005737">
    <property type="term" value="C:cytoplasm"/>
    <property type="evidence" value="ECO:0007669"/>
    <property type="project" value="TreeGrafter"/>
</dbReference>
<name>A0AAP0G6J3_9ASPA</name>
<dbReference type="InterPro" id="IPR036443">
    <property type="entry name" value="Znf_RanBP2_sf"/>
</dbReference>
<dbReference type="PROSITE" id="PS50199">
    <property type="entry name" value="ZF_RANBP2_2"/>
    <property type="match status" value="2"/>
</dbReference>
<evidence type="ECO:0000256" key="4">
    <source>
        <dbReference type="PROSITE-ProRule" id="PRU00322"/>
    </source>
</evidence>
<evidence type="ECO:0000259" key="6">
    <source>
        <dbReference type="PROSITE" id="PS50199"/>
    </source>
</evidence>
<organism evidence="7 8">
    <name type="scientific">Platanthera zijinensis</name>
    <dbReference type="NCBI Taxonomy" id="2320716"/>
    <lineage>
        <taxon>Eukaryota</taxon>
        <taxon>Viridiplantae</taxon>
        <taxon>Streptophyta</taxon>
        <taxon>Embryophyta</taxon>
        <taxon>Tracheophyta</taxon>
        <taxon>Spermatophyta</taxon>
        <taxon>Magnoliopsida</taxon>
        <taxon>Liliopsida</taxon>
        <taxon>Asparagales</taxon>
        <taxon>Orchidaceae</taxon>
        <taxon>Orchidoideae</taxon>
        <taxon>Orchideae</taxon>
        <taxon>Orchidinae</taxon>
        <taxon>Platanthera</taxon>
    </lineage>
</organism>
<evidence type="ECO:0000256" key="2">
    <source>
        <dbReference type="ARBA" id="ARBA00022771"/>
    </source>
</evidence>
<dbReference type="SUPFAM" id="SSF90209">
    <property type="entry name" value="Ran binding protein zinc finger-like"/>
    <property type="match status" value="1"/>
</dbReference>
<feature type="compositionally biased region" description="Basic and acidic residues" evidence="5">
    <location>
        <begin position="550"/>
        <end position="559"/>
    </location>
</feature>
<feature type="compositionally biased region" description="Low complexity" evidence="5">
    <location>
        <begin position="367"/>
        <end position="376"/>
    </location>
</feature>
<gene>
    <name evidence="7" type="ORF">KSP39_PZI010462</name>
</gene>
<keyword evidence="8" id="KW-1185">Reference proteome</keyword>
<feature type="compositionally biased region" description="Polar residues" evidence="5">
    <location>
        <begin position="540"/>
        <end position="549"/>
    </location>
</feature>